<evidence type="ECO:0000259" key="3">
    <source>
        <dbReference type="Pfam" id="PF02909"/>
    </source>
</evidence>
<dbReference type="InterPro" id="IPR004111">
    <property type="entry name" value="Repressor_TetR_C"/>
</dbReference>
<sequence length="134" mass="14828">RVMLRYRDGARVMAGTSVSHPVLGRTAELVLRTLQDAGFPLEYAARTYPTIYHYTVGFTIEEQARLGLDYAENPYTEDMLATQFDASRFPLVSAALPYLFDDNTDVGFEHGLRIILLGMRAGVSSLHSAAPGDQ</sequence>
<name>A0ABW3M6D9_9PSEU</name>
<evidence type="ECO:0000256" key="1">
    <source>
        <dbReference type="ARBA" id="ARBA00023015"/>
    </source>
</evidence>
<dbReference type="EMBL" id="JBHTIS010000438">
    <property type="protein sequence ID" value="MFD1045867.1"/>
    <property type="molecule type" value="Genomic_DNA"/>
</dbReference>
<reference evidence="5" key="1">
    <citation type="journal article" date="2019" name="Int. J. Syst. Evol. Microbiol.">
        <title>The Global Catalogue of Microorganisms (GCM) 10K type strain sequencing project: providing services to taxonomists for standard genome sequencing and annotation.</title>
        <authorList>
            <consortium name="The Broad Institute Genomics Platform"/>
            <consortium name="The Broad Institute Genome Sequencing Center for Infectious Disease"/>
            <person name="Wu L."/>
            <person name="Ma J."/>
        </authorList>
    </citation>
    <scope>NUCLEOTIDE SEQUENCE [LARGE SCALE GENOMIC DNA]</scope>
    <source>
        <strain evidence="5">JCM 31486</strain>
    </source>
</reference>
<dbReference type="Proteomes" id="UP001597045">
    <property type="component" value="Unassembled WGS sequence"/>
</dbReference>
<protein>
    <submittedName>
        <fullName evidence="4">TetR/AcrR family transcriptional regulator C-terminal domain-containing protein</fullName>
    </submittedName>
</protein>
<dbReference type="InterPro" id="IPR036271">
    <property type="entry name" value="Tet_transcr_reg_TetR-rel_C_sf"/>
</dbReference>
<dbReference type="Gene3D" id="1.10.357.10">
    <property type="entry name" value="Tetracycline Repressor, domain 2"/>
    <property type="match status" value="1"/>
</dbReference>
<comment type="caution">
    <text evidence="4">The sequence shown here is derived from an EMBL/GenBank/DDBJ whole genome shotgun (WGS) entry which is preliminary data.</text>
</comment>
<evidence type="ECO:0000313" key="4">
    <source>
        <dbReference type="EMBL" id="MFD1045867.1"/>
    </source>
</evidence>
<gene>
    <name evidence="4" type="ORF">ACFQ1S_09975</name>
</gene>
<keyword evidence="2" id="KW-0804">Transcription</keyword>
<accession>A0ABW3M6D9</accession>
<feature type="domain" description="Tetracycline repressor TetR C-terminal" evidence="3">
    <location>
        <begin position="1"/>
        <end position="121"/>
    </location>
</feature>
<keyword evidence="1" id="KW-0805">Transcription regulation</keyword>
<proteinExistence type="predicted"/>
<dbReference type="Pfam" id="PF02909">
    <property type="entry name" value="TetR_C_1"/>
    <property type="match status" value="1"/>
</dbReference>
<evidence type="ECO:0000313" key="5">
    <source>
        <dbReference type="Proteomes" id="UP001597045"/>
    </source>
</evidence>
<organism evidence="4 5">
    <name type="scientific">Kibdelosporangium lantanae</name>
    <dbReference type="NCBI Taxonomy" id="1497396"/>
    <lineage>
        <taxon>Bacteria</taxon>
        <taxon>Bacillati</taxon>
        <taxon>Actinomycetota</taxon>
        <taxon>Actinomycetes</taxon>
        <taxon>Pseudonocardiales</taxon>
        <taxon>Pseudonocardiaceae</taxon>
        <taxon>Kibdelosporangium</taxon>
    </lineage>
</organism>
<feature type="non-terminal residue" evidence="4">
    <location>
        <position position="1"/>
    </location>
</feature>
<keyword evidence="5" id="KW-1185">Reference proteome</keyword>
<dbReference type="SUPFAM" id="SSF48498">
    <property type="entry name" value="Tetracyclin repressor-like, C-terminal domain"/>
    <property type="match status" value="1"/>
</dbReference>
<evidence type="ECO:0000256" key="2">
    <source>
        <dbReference type="ARBA" id="ARBA00023163"/>
    </source>
</evidence>